<feature type="region of interest" description="Disordered" evidence="1">
    <location>
        <begin position="40"/>
        <end position="67"/>
    </location>
</feature>
<proteinExistence type="predicted"/>
<keyword evidence="3" id="KW-1185">Reference proteome</keyword>
<sequence>MRQIGDRKCLVRQHPYIKLVACTSPPPSLQQSFLSRCNKRSLNRKHSDLPSHLHQAPSESRKPGTKI</sequence>
<dbReference type="AlphaFoldDB" id="A0ABD0Y5R7"/>
<gene>
    <name evidence="2" type="ORF">UPYG_G00025620</name>
</gene>
<protein>
    <submittedName>
        <fullName evidence="2">Uncharacterized protein</fullName>
    </submittedName>
</protein>
<reference evidence="2 3" key="1">
    <citation type="submission" date="2024-06" db="EMBL/GenBank/DDBJ databases">
        <authorList>
            <person name="Pan Q."/>
            <person name="Wen M."/>
            <person name="Jouanno E."/>
            <person name="Zahm M."/>
            <person name="Klopp C."/>
            <person name="Cabau C."/>
            <person name="Louis A."/>
            <person name="Berthelot C."/>
            <person name="Parey E."/>
            <person name="Roest Crollius H."/>
            <person name="Montfort J."/>
            <person name="Robinson-Rechavi M."/>
            <person name="Bouchez O."/>
            <person name="Lampietro C."/>
            <person name="Lopez Roques C."/>
            <person name="Donnadieu C."/>
            <person name="Postlethwait J."/>
            <person name="Bobe J."/>
            <person name="Verreycken H."/>
            <person name="Guiguen Y."/>
        </authorList>
    </citation>
    <scope>NUCLEOTIDE SEQUENCE [LARGE SCALE GENOMIC DNA]</scope>
    <source>
        <strain evidence="2">Up_M1</strain>
        <tissue evidence="2">Testis</tissue>
    </source>
</reference>
<dbReference type="EMBL" id="JAGEUA010000001">
    <property type="protein sequence ID" value="KAL1022356.1"/>
    <property type="molecule type" value="Genomic_DNA"/>
</dbReference>
<name>A0ABD0Y5R7_UMBPY</name>
<evidence type="ECO:0000313" key="3">
    <source>
        <dbReference type="Proteomes" id="UP001557470"/>
    </source>
</evidence>
<evidence type="ECO:0000256" key="1">
    <source>
        <dbReference type="SAM" id="MobiDB-lite"/>
    </source>
</evidence>
<evidence type="ECO:0000313" key="2">
    <source>
        <dbReference type="EMBL" id="KAL1022356.1"/>
    </source>
</evidence>
<dbReference type="Proteomes" id="UP001557470">
    <property type="component" value="Unassembled WGS sequence"/>
</dbReference>
<accession>A0ABD0Y5R7</accession>
<comment type="caution">
    <text evidence="2">The sequence shown here is derived from an EMBL/GenBank/DDBJ whole genome shotgun (WGS) entry which is preliminary data.</text>
</comment>
<organism evidence="2 3">
    <name type="scientific">Umbra pygmaea</name>
    <name type="common">Eastern mudminnow</name>
    <dbReference type="NCBI Taxonomy" id="75934"/>
    <lineage>
        <taxon>Eukaryota</taxon>
        <taxon>Metazoa</taxon>
        <taxon>Chordata</taxon>
        <taxon>Craniata</taxon>
        <taxon>Vertebrata</taxon>
        <taxon>Euteleostomi</taxon>
        <taxon>Actinopterygii</taxon>
        <taxon>Neopterygii</taxon>
        <taxon>Teleostei</taxon>
        <taxon>Protacanthopterygii</taxon>
        <taxon>Esociformes</taxon>
        <taxon>Umbridae</taxon>
        <taxon>Umbra</taxon>
    </lineage>
</organism>